<dbReference type="InterPro" id="IPR001839">
    <property type="entry name" value="TGF-b_C"/>
</dbReference>
<protein>
    <submittedName>
        <fullName evidence="7">Protein DVR-1</fullName>
    </submittedName>
</protein>
<evidence type="ECO:0000256" key="1">
    <source>
        <dbReference type="ARBA" id="ARBA00004613"/>
    </source>
</evidence>
<evidence type="ECO:0000313" key="7">
    <source>
        <dbReference type="EMBL" id="OWF43558.1"/>
    </source>
</evidence>
<dbReference type="InterPro" id="IPR015615">
    <property type="entry name" value="TGF-beta-rel"/>
</dbReference>
<keyword evidence="3" id="KW-0964">Secreted</keyword>
<keyword evidence="8" id="KW-1185">Reference proteome</keyword>
<dbReference type="InterPro" id="IPR029034">
    <property type="entry name" value="Cystine-knot_cytokine"/>
</dbReference>
<accession>A0A210Q486</accession>
<organism evidence="7 8">
    <name type="scientific">Mizuhopecten yessoensis</name>
    <name type="common">Japanese scallop</name>
    <name type="synonym">Patinopecten yessoensis</name>
    <dbReference type="NCBI Taxonomy" id="6573"/>
    <lineage>
        <taxon>Eukaryota</taxon>
        <taxon>Metazoa</taxon>
        <taxon>Spiralia</taxon>
        <taxon>Lophotrochozoa</taxon>
        <taxon>Mollusca</taxon>
        <taxon>Bivalvia</taxon>
        <taxon>Autobranchia</taxon>
        <taxon>Pteriomorphia</taxon>
        <taxon>Pectinida</taxon>
        <taxon>Pectinoidea</taxon>
        <taxon>Pectinidae</taxon>
        <taxon>Mizuhopecten</taxon>
    </lineage>
</organism>
<dbReference type="GO" id="GO:0008083">
    <property type="term" value="F:growth factor activity"/>
    <property type="evidence" value="ECO:0007669"/>
    <property type="project" value="UniProtKB-KW"/>
</dbReference>
<gene>
    <name evidence="7" type="ORF">KP79_PYT08490</name>
</gene>
<name>A0A210Q486_MIZYE</name>
<dbReference type="STRING" id="6573.A0A210Q486"/>
<dbReference type="GO" id="GO:0005615">
    <property type="term" value="C:extracellular space"/>
    <property type="evidence" value="ECO:0007669"/>
    <property type="project" value="TreeGrafter"/>
</dbReference>
<dbReference type="GO" id="GO:0005125">
    <property type="term" value="F:cytokine activity"/>
    <property type="evidence" value="ECO:0007669"/>
    <property type="project" value="TreeGrafter"/>
</dbReference>
<dbReference type="Proteomes" id="UP000242188">
    <property type="component" value="Unassembled WGS sequence"/>
</dbReference>
<dbReference type="CDD" id="cd13756">
    <property type="entry name" value="TGF_beta_BMPs_GDFs"/>
    <property type="match status" value="1"/>
</dbReference>
<dbReference type="PROSITE" id="PS51362">
    <property type="entry name" value="TGF_BETA_2"/>
    <property type="match status" value="1"/>
</dbReference>
<sequence length="379" mass="43933">MKEGCVNVKYRLFCYYSLFYITLLFVCFTRVRQDELLKSLYRNMRYTPEHKDFIPAITLRRFLQLTDTDNDPSYRRQAVYKLDSNTDNYEQVKIFYSKQVRGEQSFNVSRRIANISKIQRADIVIKDYDHSLKRVRVSFQTGPHTRRYHHWKIAKWSVEGHALNVTRHLRHHLRKGQSTIKIQVCVKNRENFLQCTGFGKFSIALVIQLNVNLNVWHEFSTPYMDVLDKLSEREKYQTRIKRSGNDEITETPIQDTQVPGESTVEIVESNICHVHPWSVAFADIGWYHVLAPLTVQANFCSGGCPSPLSSHPSLHFTFQSVIVDLYRTYYGHSSATGMPPEPCCTPTAMAPLSVYNTEDDGSHTLMRLEAVRVTSCGCR</sequence>
<keyword evidence="5" id="KW-0812">Transmembrane</keyword>
<comment type="subcellular location">
    <subcellularLocation>
        <location evidence="1">Secreted</location>
    </subcellularLocation>
</comment>
<feature type="transmembrane region" description="Helical" evidence="5">
    <location>
        <begin position="12"/>
        <end position="31"/>
    </location>
</feature>
<evidence type="ECO:0000259" key="6">
    <source>
        <dbReference type="PROSITE" id="PS51362"/>
    </source>
</evidence>
<evidence type="ECO:0000313" key="8">
    <source>
        <dbReference type="Proteomes" id="UP000242188"/>
    </source>
</evidence>
<dbReference type="OrthoDB" id="5987191at2759"/>
<keyword evidence="5" id="KW-0472">Membrane</keyword>
<feature type="domain" description="TGF-beta family profile" evidence="6">
    <location>
        <begin position="239"/>
        <end position="379"/>
    </location>
</feature>
<keyword evidence="4" id="KW-0339">Growth factor</keyword>
<comment type="similarity">
    <text evidence="2 4">Belongs to the TGF-beta family.</text>
</comment>
<dbReference type="Pfam" id="PF00019">
    <property type="entry name" value="TGF_beta"/>
    <property type="match status" value="1"/>
</dbReference>
<reference evidence="7 8" key="1">
    <citation type="journal article" date="2017" name="Nat. Ecol. Evol.">
        <title>Scallop genome provides insights into evolution of bilaterian karyotype and development.</title>
        <authorList>
            <person name="Wang S."/>
            <person name="Zhang J."/>
            <person name="Jiao W."/>
            <person name="Li J."/>
            <person name="Xun X."/>
            <person name="Sun Y."/>
            <person name="Guo X."/>
            <person name="Huan P."/>
            <person name="Dong B."/>
            <person name="Zhang L."/>
            <person name="Hu X."/>
            <person name="Sun X."/>
            <person name="Wang J."/>
            <person name="Zhao C."/>
            <person name="Wang Y."/>
            <person name="Wang D."/>
            <person name="Huang X."/>
            <person name="Wang R."/>
            <person name="Lv J."/>
            <person name="Li Y."/>
            <person name="Zhang Z."/>
            <person name="Liu B."/>
            <person name="Lu W."/>
            <person name="Hui Y."/>
            <person name="Liang J."/>
            <person name="Zhou Z."/>
            <person name="Hou R."/>
            <person name="Li X."/>
            <person name="Liu Y."/>
            <person name="Li H."/>
            <person name="Ning X."/>
            <person name="Lin Y."/>
            <person name="Zhao L."/>
            <person name="Xing Q."/>
            <person name="Dou J."/>
            <person name="Li Y."/>
            <person name="Mao J."/>
            <person name="Guo H."/>
            <person name="Dou H."/>
            <person name="Li T."/>
            <person name="Mu C."/>
            <person name="Jiang W."/>
            <person name="Fu Q."/>
            <person name="Fu X."/>
            <person name="Miao Y."/>
            <person name="Liu J."/>
            <person name="Yu Q."/>
            <person name="Li R."/>
            <person name="Liao H."/>
            <person name="Li X."/>
            <person name="Kong Y."/>
            <person name="Jiang Z."/>
            <person name="Chourrout D."/>
            <person name="Li R."/>
            <person name="Bao Z."/>
        </authorList>
    </citation>
    <scope>NUCLEOTIDE SEQUENCE [LARGE SCALE GENOMIC DNA]</scope>
    <source>
        <strain evidence="7 8">PY_sf001</strain>
    </source>
</reference>
<dbReference type="SMART" id="SM00204">
    <property type="entry name" value="TGFB"/>
    <property type="match status" value="1"/>
</dbReference>
<dbReference type="EMBL" id="NEDP02005059">
    <property type="protein sequence ID" value="OWF43558.1"/>
    <property type="molecule type" value="Genomic_DNA"/>
</dbReference>
<dbReference type="Gene3D" id="2.10.90.10">
    <property type="entry name" value="Cystine-knot cytokines"/>
    <property type="match status" value="1"/>
</dbReference>
<dbReference type="SUPFAM" id="SSF57501">
    <property type="entry name" value="Cystine-knot cytokines"/>
    <property type="match status" value="1"/>
</dbReference>
<evidence type="ECO:0000256" key="3">
    <source>
        <dbReference type="ARBA" id="ARBA00022525"/>
    </source>
</evidence>
<evidence type="ECO:0000256" key="5">
    <source>
        <dbReference type="SAM" id="Phobius"/>
    </source>
</evidence>
<comment type="caution">
    <text evidence="7">The sequence shown here is derived from an EMBL/GenBank/DDBJ whole genome shotgun (WGS) entry which is preliminary data.</text>
</comment>
<evidence type="ECO:0000256" key="2">
    <source>
        <dbReference type="ARBA" id="ARBA00006656"/>
    </source>
</evidence>
<keyword evidence="5" id="KW-1133">Transmembrane helix</keyword>
<dbReference type="PANTHER" id="PTHR11848">
    <property type="entry name" value="TGF-BETA FAMILY"/>
    <property type="match status" value="1"/>
</dbReference>
<evidence type="ECO:0000256" key="4">
    <source>
        <dbReference type="RuleBase" id="RU000354"/>
    </source>
</evidence>
<dbReference type="AlphaFoldDB" id="A0A210Q486"/>
<proteinExistence type="inferred from homology"/>